<dbReference type="InterPro" id="IPR025633">
    <property type="entry name" value="DUF4291"/>
</dbReference>
<dbReference type="RefSeq" id="XP_041562347.1">
    <property type="nucleotide sequence ID" value="XM_041696747.1"/>
</dbReference>
<dbReference type="GeneID" id="64980158"/>
<dbReference type="EMBL" id="AP024450">
    <property type="protein sequence ID" value="BCS30161.1"/>
    <property type="molecule type" value="Genomic_DNA"/>
</dbReference>
<evidence type="ECO:0000313" key="1">
    <source>
        <dbReference type="EMBL" id="BCS30161.1"/>
    </source>
</evidence>
<dbReference type="OrthoDB" id="413653at2759"/>
<accession>A0A7R8AT81</accession>
<dbReference type="Pfam" id="PF14124">
    <property type="entry name" value="DUF4291"/>
    <property type="match status" value="1"/>
</dbReference>
<sequence length="209" mass="23719">MSTTDTPSKNKHPYHQIRALHTPTTITIYQAYPPSIAHPALTTQSFTKVPQFSRSRMTWIKPSFLWMAYRSGYASKAGQERVLAIEITREGFEWALRHACLSHASKGASEEGVRAWAEKMWNSPVRVQWDPERDLWGRPLGWRSLQVGLKGEAVGRYIGQWIVGITDVTDLMHDVKGRVDRGDIEGARALLPIEDVYALPEDIGRDIYS</sequence>
<dbReference type="PANTHER" id="PTHR38567">
    <property type="entry name" value="DUF4291 DOMAIN-CONTAINING PROTEIN"/>
    <property type="match status" value="1"/>
</dbReference>
<keyword evidence="2" id="KW-1185">Reference proteome</keyword>
<proteinExistence type="predicted"/>
<reference evidence="1" key="1">
    <citation type="submission" date="2021-01" db="EMBL/GenBank/DDBJ databases">
        <authorList>
            <consortium name="Aspergillus puulaauensis MK2 genome sequencing consortium"/>
            <person name="Kazuki M."/>
            <person name="Futagami T."/>
        </authorList>
    </citation>
    <scope>NUCLEOTIDE SEQUENCE</scope>
    <source>
        <strain evidence="1">MK2</strain>
    </source>
</reference>
<evidence type="ECO:0000313" key="2">
    <source>
        <dbReference type="Proteomes" id="UP000654913"/>
    </source>
</evidence>
<organism evidence="1 2">
    <name type="scientific">Aspergillus puulaauensis</name>
    <dbReference type="NCBI Taxonomy" id="1220207"/>
    <lineage>
        <taxon>Eukaryota</taxon>
        <taxon>Fungi</taxon>
        <taxon>Dikarya</taxon>
        <taxon>Ascomycota</taxon>
        <taxon>Pezizomycotina</taxon>
        <taxon>Eurotiomycetes</taxon>
        <taxon>Eurotiomycetidae</taxon>
        <taxon>Eurotiales</taxon>
        <taxon>Aspergillaceae</taxon>
        <taxon>Aspergillus</taxon>
    </lineage>
</organism>
<gene>
    <name evidence="1" type="ORF">APUU_80464A</name>
</gene>
<dbReference type="AlphaFoldDB" id="A0A7R8AT81"/>
<dbReference type="Proteomes" id="UP000654913">
    <property type="component" value="Chromosome 8"/>
</dbReference>
<dbReference type="KEGG" id="apuu:APUU_80464A"/>
<name>A0A7R8AT81_9EURO</name>
<protein>
    <recommendedName>
        <fullName evidence="3">DUF4291 domain protein</fullName>
    </recommendedName>
</protein>
<evidence type="ECO:0008006" key="3">
    <source>
        <dbReference type="Google" id="ProtNLM"/>
    </source>
</evidence>
<dbReference type="PANTHER" id="PTHR38567:SF1">
    <property type="entry name" value="DUF4291 DOMAIN-CONTAINING PROTEIN"/>
    <property type="match status" value="1"/>
</dbReference>
<reference evidence="1" key="2">
    <citation type="submission" date="2021-02" db="EMBL/GenBank/DDBJ databases">
        <title>Aspergillus puulaauensis MK2 genome sequence.</title>
        <authorList>
            <person name="Futagami T."/>
            <person name="Mori K."/>
            <person name="Kadooka C."/>
            <person name="Tanaka T."/>
        </authorList>
    </citation>
    <scope>NUCLEOTIDE SEQUENCE</scope>
    <source>
        <strain evidence="1">MK2</strain>
    </source>
</reference>